<dbReference type="EMBL" id="JAANQT010000426">
    <property type="protein sequence ID" value="KAG1311098.1"/>
    <property type="molecule type" value="Genomic_DNA"/>
</dbReference>
<keyword evidence="4" id="KW-1185">Reference proteome</keyword>
<evidence type="ECO:0000313" key="4">
    <source>
        <dbReference type="Proteomes" id="UP000716291"/>
    </source>
</evidence>
<dbReference type="InterPro" id="IPR015915">
    <property type="entry name" value="Kelch-typ_b-propeller"/>
</dbReference>
<sequence>MSSTSNGCVWFDTINSRSTVVRKINSAQEWPNARIYASITTLPHQSSYVLFGGENEKEILDDLWQLDLNKPFEMKWKRLESSGQCRSGHAEILVNDLILYYGGQIDPWSLADEPLYLNTTTRKWVHKTTAVYYQLDVPKAPSNVEKGDSKQGLGSGAIAGIVIGIIVILVLGAGAFLWRKYKVKHTAHSKSRATRFSHSPSNTVSLRQLAYMEKTQSTHADLDNNKNRPETFLSLPELAVTNTNNSRISSISLGAEFKFTTEEYYHRQSSRLSCNNLSRQSLSASADAVGKKGSPTIGKSLDSQDKKPETNSTTGLKRMTLNLFSNNTADLTAGQPQNEKGAQSGIFQLRGSRFLQPKAPQEVRYSGLVNNGSRTSIGGKSVASVQWVGFNDNMDYKGNLWRDSSSSSLHLAVKNAANRTSSYYTTESTQSTPLSPMFPHHLRDSAVLQYHQDNNSRQSMGSK</sequence>
<dbReference type="AlphaFoldDB" id="A0A9P6XD71"/>
<name>A0A9P6XD71_RHIOR</name>
<reference evidence="3" key="1">
    <citation type="journal article" date="2020" name="Microb. Genom.">
        <title>Genetic diversity of clinical and environmental Mucorales isolates obtained from an investigation of mucormycosis cases among solid organ transplant recipients.</title>
        <authorList>
            <person name="Nguyen M.H."/>
            <person name="Kaul D."/>
            <person name="Muto C."/>
            <person name="Cheng S.J."/>
            <person name="Richter R.A."/>
            <person name="Bruno V.M."/>
            <person name="Liu G."/>
            <person name="Beyhan S."/>
            <person name="Sundermann A.J."/>
            <person name="Mounaud S."/>
            <person name="Pasculle A.W."/>
            <person name="Nierman W.C."/>
            <person name="Driscoll E."/>
            <person name="Cumbie R."/>
            <person name="Clancy C.J."/>
            <person name="Dupont C.L."/>
        </authorList>
    </citation>
    <scope>NUCLEOTIDE SEQUENCE</scope>
    <source>
        <strain evidence="3">GL11</strain>
    </source>
</reference>
<keyword evidence="2" id="KW-0472">Membrane</keyword>
<feature type="region of interest" description="Disordered" evidence="1">
    <location>
        <begin position="285"/>
        <end position="316"/>
    </location>
</feature>
<evidence type="ECO:0000313" key="3">
    <source>
        <dbReference type="EMBL" id="KAG1311098.1"/>
    </source>
</evidence>
<protein>
    <submittedName>
        <fullName evidence="3">Uncharacterized protein</fullName>
    </submittedName>
</protein>
<proteinExistence type="predicted"/>
<organism evidence="3 4">
    <name type="scientific">Rhizopus oryzae</name>
    <name type="common">Mucormycosis agent</name>
    <name type="synonym">Rhizopus arrhizus var. delemar</name>
    <dbReference type="NCBI Taxonomy" id="64495"/>
    <lineage>
        <taxon>Eukaryota</taxon>
        <taxon>Fungi</taxon>
        <taxon>Fungi incertae sedis</taxon>
        <taxon>Mucoromycota</taxon>
        <taxon>Mucoromycotina</taxon>
        <taxon>Mucoromycetes</taxon>
        <taxon>Mucorales</taxon>
        <taxon>Mucorineae</taxon>
        <taxon>Rhizopodaceae</taxon>
        <taxon>Rhizopus</taxon>
    </lineage>
</organism>
<keyword evidence="2" id="KW-1133">Transmembrane helix</keyword>
<comment type="caution">
    <text evidence="3">The sequence shown here is derived from an EMBL/GenBank/DDBJ whole genome shotgun (WGS) entry which is preliminary data.</text>
</comment>
<feature type="transmembrane region" description="Helical" evidence="2">
    <location>
        <begin position="157"/>
        <end position="178"/>
    </location>
</feature>
<accession>A0A9P6XD71</accession>
<dbReference type="Gene3D" id="2.120.10.80">
    <property type="entry name" value="Kelch-type beta propeller"/>
    <property type="match status" value="1"/>
</dbReference>
<dbReference type="Proteomes" id="UP000716291">
    <property type="component" value="Unassembled WGS sequence"/>
</dbReference>
<dbReference type="SUPFAM" id="SSF117281">
    <property type="entry name" value="Kelch motif"/>
    <property type="match status" value="1"/>
</dbReference>
<gene>
    <name evidence="3" type="ORF">G6F64_004053</name>
</gene>
<evidence type="ECO:0000256" key="1">
    <source>
        <dbReference type="SAM" id="MobiDB-lite"/>
    </source>
</evidence>
<evidence type="ECO:0000256" key="2">
    <source>
        <dbReference type="SAM" id="Phobius"/>
    </source>
</evidence>
<keyword evidence="2" id="KW-0812">Transmembrane</keyword>